<name>A0ACB7ELE9_NIBAL</name>
<accession>A0ACB7ELE9</accession>
<dbReference type="Proteomes" id="UP000805704">
    <property type="component" value="Chromosome 7"/>
</dbReference>
<dbReference type="EMBL" id="CM024795">
    <property type="protein sequence ID" value="KAG8001656.1"/>
    <property type="molecule type" value="Genomic_DNA"/>
</dbReference>
<keyword evidence="2" id="KW-1185">Reference proteome</keyword>
<evidence type="ECO:0000313" key="1">
    <source>
        <dbReference type="EMBL" id="KAG8001656.1"/>
    </source>
</evidence>
<reference evidence="1" key="1">
    <citation type="submission" date="2020-04" db="EMBL/GenBank/DDBJ databases">
        <title>A chromosome-scale assembly and high-density genetic map of the yellow drum (Nibea albiflora) genome.</title>
        <authorList>
            <person name="Xu D."/>
            <person name="Zhang W."/>
            <person name="Chen R."/>
            <person name="Tan P."/>
            <person name="Wang L."/>
            <person name="Song H."/>
            <person name="Tian L."/>
            <person name="Zhu Q."/>
            <person name="Wang B."/>
        </authorList>
    </citation>
    <scope>NUCLEOTIDE SEQUENCE</scope>
    <source>
        <strain evidence="1">ZJHYS-2018</strain>
    </source>
</reference>
<organism evidence="1 2">
    <name type="scientific">Nibea albiflora</name>
    <name type="common">Yellow drum</name>
    <name type="synonym">Corvina albiflora</name>
    <dbReference type="NCBI Taxonomy" id="240163"/>
    <lineage>
        <taxon>Eukaryota</taxon>
        <taxon>Metazoa</taxon>
        <taxon>Chordata</taxon>
        <taxon>Craniata</taxon>
        <taxon>Vertebrata</taxon>
        <taxon>Euteleostomi</taxon>
        <taxon>Actinopterygii</taxon>
        <taxon>Neopterygii</taxon>
        <taxon>Teleostei</taxon>
        <taxon>Neoteleostei</taxon>
        <taxon>Acanthomorphata</taxon>
        <taxon>Eupercaria</taxon>
        <taxon>Sciaenidae</taxon>
        <taxon>Nibea</taxon>
    </lineage>
</organism>
<keyword evidence="1" id="KW-0482">Metalloprotease</keyword>
<keyword evidence="1" id="KW-0378">Hydrolase</keyword>
<keyword evidence="1" id="KW-0645">Protease</keyword>
<evidence type="ECO:0000313" key="2">
    <source>
        <dbReference type="Proteomes" id="UP000805704"/>
    </source>
</evidence>
<protein>
    <submittedName>
        <fullName evidence="1">A disintegrin and metalloproteinase with thrombospondin motifs 19</fullName>
    </submittedName>
</protein>
<sequence length="572" mass="63900">MSCHCVTGIAYLGGVCSAKRKCVLAEDNGLNLAFTIAHELGHNMGMSHDDDHATCTGHSHIMSGEWVKGRNPSDLSWSSCSRDDLEKFLRSKASVCLLHTDPRSRYQVRLPPKLPGMHYSVDEQCQILFGTNATFCNDMEHLMCAGLWCLVEGDVSCKTKLDPPLDGTECGADKKIGCDGIIGSSAKEDRCGVCNGDGRSCKIVRGDFNHTKGMGYIEAVVIPAGARRIKVVEDKPSHSFLALKDSSERSINSDWKIELPGEFELAGTTVRYVRRGLWEKMSARGPTKSPLHLMVLLFHDQSYGIHYEYTVSLNTTQDRSSEEQKEPEYLYIWTHSSWQDCTVQCGGGEWGSCSVTCGKGLQQREVVCVYHLQNGSLIHTRDLYCQGGKPPPLQGCEGRLCLTVWEASEWSKCSSDCGQGVRTRTVTCTNPQGLCDPLSQPTQEEPCEDHSKCYEWKTGDWSKCSSSCGKGLQSRVVQCMHRVTGRHGNDCPVTLRPPTYRPCHQGACNEKINVNTITSPRLAALTYKCMGDQWTVYCRVIREKNLCQDMRWYQRCCETCRDFYAKKILHKS</sequence>
<comment type="caution">
    <text evidence="1">The sequence shown here is derived from an EMBL/GenBank/DDBJ whole genome shotgun (WGS) entry which is preliminary data.</text>
</comment>
<gene>
    <name evidence="1" type="primary">ADAMTS19</name>
    <name evidence="1" type="ORF">GBF38_007410</name>
</gene>
<proteinExistence type="predicted"/>